<evidence type="ECO:0000256" key="2">
    <source>
        <dbReference type="ARBA" id="ARBA00023125"/>
    </source>
</evidence>
<dbReference type="KEGG" id="abaw:D5400_18710"/>
<dbReference type="InterPro" id="IPR039420">
    <property type="entry name" value="WalR-like"/>
</dbReference>
<dbReference type="InterPro" id="IPR000792">
    <property type="entry name" value="Tscrpt_reg_LuxR_C"/>
</dbReference>
<dbReference type="CDD" id="cd06170">
    <property type="entry name" value="LuxR_C_like"/>
    <property type="match status" value="1"/>
</dbReference>
<feature type="domain" description="HTH luxR-type" evidence="4">
    <location>
        <begin position="156"/>
        <end position="221"/>
    </location>
</feature>
<protein>
    <submittedName>
        <fullName evidence="6">DNA-binding response regulator</fullName>
    </submittedName>
</protein>
<dbReference type="RefSeq" id="WP_126011566.1">
    <property type="nucleotide sequence ID" value="NZ_CP032509.1"/>
</dbReference>
<dbReference type="SMART" id="SM00421">
    <property type="entry name" value="HTH_LUXR"/>
    <property type="match status" value="1"/>
</dbReference>
<evidence type="ECO:0000256" key="3">
    <source>
        <dbReference type="PROSITE-ProRule" id="PRU00169"/>
    </source>
</evidence>
<reference evidence="6 7" key="1">
    <citation type="submission" date="2018-09" db="EMBL/GenBank/DDBJ databases">
        <title>Marinorhizobium profundi gen. nov., sp. nov., isolated from a deep-sea sediment sample from the New Britain Trench and proposal of Marinorhizobiaceae fam. nov. in the order Rhizobiales of the class Alphaproteobacteria.</title>
        <authorList>
            <person name="Cao J."/>
        </authorList>
    </citation>
    <scope>NUCLEOTIDE SEQUENCE [LARGE SCALE GENOMIC DNA]</scope>
    <source>
        <strain evidence="6 7">WS11</strain>
    </source>
</reference>
<feature type="domain" description="Response regulatory" evidence="5">
    <location>
        <begin position="5"/>
        <end position="132"/>
    </location>
</feature>
<dbReference type="SUPFAM" id="SSF46894">
    <property type="entry name" value="C-terminal effector domain of the bipartite response regulators"/>
    <property type="match status" value="1"/>
</dbReference>
<dbReference type="InterPro" id="IPR058245">
    <property type="entry name" value="NreC/VraR/RcsB-like_REC"/>
</dbReference>
<evidence type="ECO:0000256" key="1">
    <source>
        <dbReference type="ARBA" id="ARBA00022553"/>
    </source>
</evidence>
<dbReference type="InterPro" id="IPR016032">
    <property type="entry name" value="Sig_transdc_resp-reg_C-effctor"/>
</dbReference>
<dbReference type="GO" id="GO:0000160">
    <property type="term" value="P:phosphorelay signal transduction system"/>
    <property type="evidence" value="ECO:0007669"/>
    <property type="project" value="InterPro"/>
</dbReference>
<evidence type="ECO:0000259" key="4">
    <source>
        <dbReference type="PROSITE" id="PS50043"/>
    </source>
</evidence>
<feature type="modified residue" description="4-aspartylphosphate" evidence="3">
    <location>
        <position position="67"/>
    </location>
</feature>
<keyword evidence="2 6" id="KW-0238">DNA-binding</keyword>
<organism evidence="6 7">
    <name type="scientific">Georhizobium profundi</name>
    <dbReference type="NCBI Taxonomy" id="2341112"/>
    <lineage>
        <taxon>Bacteria</taxon>
        <taxon>Pseudomonadati</taxon>
        <taxon>Pseudomonadota</taxon>
        <taxon>Alphaproteobacteria</taxon>
        <taxon>Hyphomicrobiales</taxon>
        <taxon>Rhizobiaceae</taxon>
        <taxon>Georhizobium</taxon>
    </lineage>
</organism>
<dbReference type="GO" id="GO:0003677">
    <property type="term" value="F:DNA binding"/>
    <property type="evidence" value="ECO:0007669"/>
    <property type="project" value="UniProtKB-KW"/>
</dbReference>
<dbReference type="PROSITE" id="PS50110">
    <property type="entry name" value="RESPONSE_REGULATORY"/>
    <property type="match status" value="1"/>
</dbReference>
<dbReference type="Pfam" id="PF00196">
    <property type="entry name" value="GerE"/>
    <property type="match status" value="1"/>
</dbReference>
<dbReference type="InterPro" id="IPR001789">
    <property type="entry name" value="Sig_transdc_resp-reg_receiver"/>
</dbReference>
<sequence>MKVERVLVIEDNARARQWMVECVAAGFPGAQVSEATCLEDARRCLRNAVAWARAHGLPGAFDLVLIDIGLPDGSGIDLIEEINACDSHCAPVITTIFDDAQQIFDAISAGARGYLLKHHDTERFIQLMKRIIDDEPPLSPAVARHVMTALQSLNARMVPDAALTAREEEVLTLLGRGFQLNAVAKTLTISQNTASTHVKSIYRKLNIKTRAEAALAARDRGLLQREH</sequence>
<dbReference type="PANTHER" id="PTHR43214:SF43">
    <property type="entry name" value="TWO-COMPONENT RESPONSE REGULATOR"/>
    <property type="match status" value="1"/>
</dbReference>
<evidence type="ECO:0000313" key="7">
    <source>
        <dbReference type="Proteomes" id="UP000268192"/>
    </source>
</evidence>
<evidence type="ECO:0000313" key="6">
    <source>
        <dbReference type="EMBL" id="AZN73049.1"/>
    </source>
</evidence>
<dbReference type="EMBL" id="CP032509">
    <property type="protein sequence ID" value="AZN73049.1"/>
    <property type="molecule type" value="Genomic_DNA"/>
</dbReference>
<keyword evidence="1 3" id="KW-0597">Phosphoprotein</keyword>
<name>A0A3S9B801_9HYPH</name>
<keyword evidence="7" id="KW-1185">Reference proteome</keyword>
<dbReference type="Gene3D" id="1.10.10.10">
    <property type="entry name" value="Winged helix-like DNA-binding domain superfamily/Winged helix DNA-binding domain"/>
    <property type="match status" value="1"/>
</dbReference>
<proteinExistence type="predicted"/>
<dbReference type="CDD" id="cd17535">
    <property type="entry name" value="REC_NarL-like"/>
    <property type="match status" value="1"/>
</dbReference>
<dbReference type="PROSITE" id="PS50043">
    <property type="entry name" value="HTH_LUXR_2"/>
    <property type="match status" value="1"/>
</dbReference>
<dbReference type="SMART" id="SM00448">
    <property type="entry name" value="REC"/>
    <property type="match status" value="1"/>
</dbReference>
<dbReference type="GO" id="GO:0006355">
    <property type="term" value="P:regulation of DNA-templated transcription"/>
    <property type="evidence" value="ECO:0007669"/>
    <property type="project" value="InterPro"/>
</dbReference>
<dbReference type="InterPro" id="IPR011006">
    <property type="entry name" value="CheY-like_superfamily"/>
</dbReference>
<dbReference type="AlphaFoldDB" id="A0A3S9B801"/>
<dbReference type="InterPro" id="IPR036388">
    <property type="entry name" value="WH-like_DNA-bd_sf"/>
</dbReference>
<evidence type="ECO:0000259" key="5">
    <source>
        <dbReference type="PROSITE" id="PS50110"/>
    </source>
</evidence>
<gene>
    <name evidence="6" type="ORF">D5400_18710</name>
</gene>
<accession>A0A3S9B801</accession>
<dbReference type="PANTHER" id="PTHR43214">
    <property type="entry name" value="TWO-COMPONENT RESPONSE REGULATOR"/>
    <property type="match status" value="1"/>
</dbReference>
<dbReference type="SUPFAM" id="SSF52172">
    <property type="entry name" value="CheY-like"/>
    <property type="match status" value="1"/>
</dbReference>
<dbReference type="Pfam" id="PF00072">
    <property type="entry name" value="Response_reg"/>
    <property type="match status" value="1"/>
</dbReference>
<dbReference type="Gene3D" id="3.40.50.2300">
    <property type="match status" value="1"/>
</dbReference>
<dbReference type="PRINTS" id="PR00038">
    <property type="entry name" value="HTHLUXR"/>
</dbReference>
<dbReference type="Proteomes" id="UP000268192">
    <property type="component" value="Chromosome"/>
</dbReference>
<dbReference type="OrthoDB" id="9814495at2"/>